<evidence type="ECO:0000313" key="2">
    <source>
        <dbReference type="EMBL" id="KKQ95150.1"/>
    </source>
</evidence>
<dbReference type="SUPFAM" id="SSF56762">
    <property type="entry name" value="HydB/Nqo4-like"/>
    <property type="match status" value="1"/>
</dbReference>
<name>A0A0G0M4C4_UNCC2</name>
<dbReference type="EMBL" id="LBVV01000003">
    <property type="protein sequence ID" value="KKQ95150.1"/>
    <property type="molecule type" value="Genomic_DNA"/>
</dbReference>
<dbReference type="Proteomes" id="UP000034207">
    <property type="component" value="Unassembled WGS sequence"/>
</dbReference>
<feature type="binding site" evidence="1">
    <location>
        <position position="362"/>
    </location>
    <ligand>
        <name>Mg(2+)</name>
        <dbReference type="ChEBI" id="CHEBI:18420"/>
    </ligand>
</feature>
<evidence type="ECO:0000256" key="1">
    <source>
        <dbReference type="PIRSR" id="PIRSR601501-1"/>
    </source>
</evidence>
<feature type="binding site" evidence="1">
    <location>
        <position position="39"/>
    </location>
    <ligand>
        <name>Mg(2+)</name>
        <dbReference type="ChEBI" id="CHEBI:18420"/>
    </ligand>
</feature>
<feature type="binding site" evidence="1">
    <location>
        <position position="58"/>
    </location>
    <ligand>
        <name>Ni(2+)</name>
        <dbReference type="ChEBI" id="CHEBI:49786"/>
    </ligand>
</feature>
<dbReference type="AlphaFoldDB" id="A0A0G0M4C4"/>
<feature type="binding site" evidence="1">
    <location>
        <position position="406"/>
    </location>
    <ligand>
        <name>Ni(2+)</name>
        <dbReference type="ChEBI" id="CHEBI:49786"/>
    </ligand>
</feature>
<dbReference type="GO" id="GO:0016151">
    <property type="term" value="F:nickel cation binding"/>
    <property type="evidence" value="ECO:0007669"/>
    <property type="project" value="InterPro"/>
</dbReference>
<sequence length="412" mass="46437">MKEILGHYITKIEGHGKLKVDFSKERAELHVDEGERLFEGLVLGRIYEDAPLISARICGVCPTAHTFAAIDALENALDIKVPEYIADYRRIMLSLQIFQSHVLHLFFLAAPDYLNIDSALDLAEKNPEVFQIVLDLKRLADEGIELIGGRSIHPVTPVVGGFTKLPDYRKLLLYRNRLEKNLVHAVEAAKLFAKFHYPHMEREREYLSLQDSSYPLIGEEVVSSAGKNFKVSDYQKNISEKVNSYSTAKFSTKDGKGFMVGSIARVNLKFQLLNKMALEIAKGQFPSNNPFKNNLAQAVEMVHFMEEIILLIDKVKGADVSASRINYEVKSGKGAGCIEAPRGLLFHYYELNSKGIIVNCDIITPTAQNLTSIEDDADELLKISHHLSRKEQERQIEMLIRAYDPCITCSVH</sequence>
<dbReference type="PANTHER" id="PTHR43600:SF4">
    <property type="entry name" value="CYTOSOLIC NIFE-HYDROGENASE, ALPHA SUBUNIT"/>
    <property type="match status" value="1"/>
</dbReference>
<feature type="binding site" evidence="1">
    <location>
        <position position="412"/>
    </location>
    <ligand>
        <name>Mg(2+)</name>
        <dbReference type="ChEBI" id="CHEBI:18420"/>
    </ligand>
</feature>
<feature type="binding site" evidence="1">
    <location>
        <position position="61"/>
    </location>
    <ligand>
        <name>Fe cation</name>
        <dbReference type="ChEBI" id="CHEBI:24875"/>
    </ligand>
</feature>
<evidence type="ECO:0000313" key="3">
    <source>
        <dbReference type="Proteomes" id="UP000034207"/>
    </source>
</evidence>
<dbReference type="PANTHER" id="PTHR43600">
    <property type="entry name" value="COENZYME F420 HYDROGENASE, SUBUNIT ALPHA"/>
    <property type="match status" value="1"/>
</dbReference>
<protein>
    <submittedName>
        <fullName evidence="2">Nickel-dependent hydrogenase large subunit</fullName>
    </submittedName>
</protein>
<dbReference type="InterPro" id="IPR029014">
    <property type="entry name" value="NiFe-Hase_large"/>
</dbReference>
<keyword evidence="1" id="KW-0408">Iron</keyword>
<dbReference type="InterPro" id="IPR001501">
    <property type="entry name" value="Ni-dep_hyd_lsu"/>
</dbReference>
<gene>
    <name evidence="2" type="ORF">UT18_C0003G0009</name>
</gene>
<keyword evidence="1" id="KW-0479">Metal-binding</keyword>
<dbReference type="STRING" id="1618345.UT18_C0003G0009"/>
<comment type="cofactor">
    <cofactor evidence="1">
        <name>Ni(2+)</name>
        <dbReference type="ChEBI" id="CHEBI:49786"/>
    </cofactor>
</comment>
<organism evidence="2 3">
    <name type="scientific">candidate division CPR2 bacterium GW2011_GWC2_39_10</name>
    <dbReference type="NCBI Taxonomy" id="1618345"/>
    <lineage>
        <taxon>Bacteria</taxon>
        <taxon>Bacteria division CPR2</taxon>
    </lineage>
</organism>
<reference evidence="2 3" key="1">
    <citation type="journal article" date="2015" name="Nature">
        <title>rRNA introns, odd ribosomes, and small enigmatic genomes across a large radiation of phyla.</title>
        <authorList>
            <person name="Brown C.T."/>
            <person name="Hug L.A."/>
            <person name="Thomas B.C."/>
            <person name="Sharon I."/>
            <person name="Castelle C.J."/>
            <person name="Singh A."/>
            <person name="Wilkins M.J."/>
            <person name="Williams K.H."/>
            <person name="Banfield J.F."/>
        </authorList>
    </citation>
    <scope>NUCLEOTIDE SEQUENCE [LARGE SCALE GENOMIC DNA]</scope>
</reference>
<feature type="binding site" evidence="1">
    <location>
        <position position="61"/>
    </location>
    <ligand>
        <name>Ni(2+)</name>
        <dbReference type="ChEBI" id="CHEBI:49786"/>
    </ligand>
</feature>
<proteinExistence type="predicted"/>
<dbReference type="Gene3D" id="1.10.645.10">
    <property type="entry name" value="Cytochrome-c3 Hydrogenase, chain B"/>
    <property type="match status" value="1"/>
</dbReference>
<keyword evidence="1" id="KW-0460">Magnesium</keyword>
<comment type="cofactor">
    <cofactor evidence="1">
        <name>Fe cation</name>
        <dbReference type="ChEBI" id="CHEBI:24875"/>
    </cofactor>
</comment>
<feature type="binding site" evidence="1">
    <location>
        <position position="409"/>
    </location>
    <ligand>
        <name>Fe cation</name>
        <dbReference type="ChEBI" id="CHEBI:24875"/>
    </ligand>
</feature>
<accession>A0A0G0M4C4</accession>
<keyword evidence="1" id="KW-0533">Nickel</keyword>
<comment type="caution">
    <text evidence="2">The sequence shown here is derived from an EMBL/GenBank/DDBJ whole genome shotgun (WGS) entry which is preliminary data.</text>
</comment>
<dbReference type="Pfam" id="PF00374">
    <property type="entry name" value="NiFeSe_Hases"/>
    <property type="match status" value="2"/>
</dbReference>